<dbReference type="Proteomes" id="UP001500665">
    <property type="component" value="Unassembled WGS sequence"/>
</dbReference>
<dbReference type="Pfam" id="PF00300">
    <property type="entry name" value="His_Phos_1"/>
    <property type="match status" value="1"/>
</dbReference>
<keyword evidence="2" id="KW-0413">Isomerase</keyword>
<proteinExistence type="predicted"/>
<comment type="caution">
    <text evidence="3">The sequence shown here is derived from an EMBL/GenBank/DDBJ whole genome shotgun (WGS) entry which is preliminary data.</text>
</comment>
<reference evidence="3 4" key="1">
    <citation type="journal article" date="2019" name="Int. J. Syst. Evol. Microbiol.">
        <title>The Global Catalogue of Microorganisms (GCM) 10K type strain sequencing project: providing services to taxonomists for standard genome sequencing and annotation.</title>
        <authorList>
            <consortium name="The Broad Institute Genomics Platform"/>
            <consortium name="The Broad Institute Genome Sequencing Center for Infectious Disease"/>
            <person name="Wu L."/>
            <person name="Ma J."/>
        </authorList>
    </citation>
    <scope>NUCLEOTIDE SEQUENCE [LARGE SCALE GENOMIC DNA]</scope>
    <source>
        <strain evidence="3 4">JCM 10696</strain>
    </source>
</reference>
<dbReference type="PANTHER" id="PTHR48100">
    <property type="entry name" value="BROAD-SPECIFICITY PHOSPHATASE YOR283W-RELATED"/>
    <property type="match status" value="1"/>
</dbReference>
<dbReference type="SUPFAM" id="SSF53254">
    <property type="entry name" value="Phosphoglycerate mutase-like"/>
    <property type="match status" value="1"/>
</dbReference>
<dbReference type="InterPro" id="IPR029033">
    <property type="entry name" value="His_PPase_superfam"/>
</dbReference>
<dbReference type="SMART" id="SM00855">
    <property type="entry name" value="PGAM"/>
    <property type="match status" value="1"/>
</dbReference>
<evidence type="ECO:0000313" key="3">
    <source>
        <dbReference type="EMBL" id="GAA0935487.1"/>
    </source>
</evidence>
<dbReference type="InterPro" id="IPR001345">
    <property type="entry name" value="PG/BPGM_mutase_AS"/>
</dbReference>
<evidence type="ECO:0000256" key="2">
    <source>
        <dbReference type="ARBA" id="ARBA00023235"/>
    </source>
</evidence>
<gene>
    <name evidence="3" type="ORF">GCM10009550_00570</name>
</gene>
<dbReference type="InterPro" id="IPR050275">
    <property type="entry name" value="PGM_Phosphatase"/>
</dbReference>
<keyword evidence="1" id="KW-0324">Glycolysis</keyword>
<evidence type="ECO:0000256" key="1">
    <source>
        <dbReference type="ARBA" id="ARBA00023152"/>
    </source>
</evidence>
<dbReference type="CDD" id="cd07067">
    <property type="entry name" value="HP_PGM_like"/>
    <property type="match status" value="1"/>
</dbReference>
<organism evidence="3 4">
    <name type="scientific">Actinocorallia libanotica</name>
    <dbReference type="NCBI Taxonomy" id="46162"/>
    <lineage>
        <taxon>Bacteria</taxon>
        <taxon>Bacillati</taxon>
        <taxon>Actinomycetota</taxon>
        <taxon>Actinomycetes</taxon>
        <taxon>Streptosporangiales</taxon>
        <taxon>Thermomonosporaceae</taxon>
        <taxon>Actinocorallia</taxon>
    </lineage>
</organism>
<sequence>MELILIRHGESAGNVARRAALRAGAQVIEMPCRDPDVPLSPRGREQARLLGRFLAGRRPPDLIVSSPYTRALETVRLATGSGDVRVDERLRDRDMGAFDRLTPAGIRARFPEEWRRQRELGKFYHRPPGGESWADIALRLRSFLRDLPPEGTVLVSAHDAVILVFAYLLEGLTEAELMELERTTVANCSVSHWRDGERLAFNQVSHLE</sequence>
<evidence type="ECO:0000313" key="4">
    <source>
        <dbReference type="Proteomes" id="UP001500665"/>
    </source>
</evidence>
<keyword evidence="4" id="KW-1185">Reference proteome</keyword>
<protein>
    <submittedName>
        <fullName evidence="3">Histidine phosphatase family protein</fullName>
    </submittedName>
</protein>
<dbReference type="EMBL" id="BAAAHH010000001">
    <property type="protein sequence ID" value="GAA0935487.1"/>
    <property type="molecule type" value="Genomic_DNA"/>
</dbReference>
<dbReference type="PROSITE" id="PS00175">
    <property type="entry name" value="PG_MUTASE"/>
    <property type="match status" value="1"/>
</dbReference>
<dbReference type="Gene3D" id="3.40.50.1240">
    <property type="entry name" value="Phosphoglycerate mutase-like"/>
    <property type="match status" value="1"/>
</dbReference>
<dbReference type="InterPro" id="IPR013078">
    <property type="entry name" value="His_Pase_superF_clade-1"/>
</dbReference>
<name>A0ABN1PZ65_9ACTN</name>
<accession>A0ABN1PZ65</accession>
<dbReference type="PANTHER" id="PTHR48100:SF1">
    <property type="entry name" value="HISTIDINE PHOSPHATASE FAMILY PROTEIN-RELATED"/>
    <property type="match status" value="1"/>
</dbReference>
<dbReference type="RefSeq" id="WP_344235345.1">
    <property type="nucleotide sequence ID" value="NZ_BAAAHH010000001.1"/>
</dbReference>